<name>A0ACC3AWQ7_9EURO</name>
<dbReference type="EMBL" id="JAOPJF010000051">
    <property type="protein sequence ID" value="KAK1142350.1"/>
    <property type="molecule type" value="Genomic_DNA"/>
</dbReference>
<sequence length="162" mass="17958">MDKTADLEQPPQDHARNSGQTPLPVTAQPTSGANDSNYHAIQARNIIELELADCQAIGRERQSILRSALQLVSSVAENEPGHSGSIPENPRPTDPAITIPEAPPRELLFMLLGDIYLPFLPFKRLLTRRRLFRCRANSVARSYTAEDLRADGHDPAPSRSER</sequence>
<accession>A0ACC3AWQ7</accession>
<comment type="caution">
    <text evidence="1">The sequence shown here is derived from an EMBL/GenBank/DDBJ whole genome shotgun (WGS) entry which is preliminary data.</text>
</comment>
<gene>
    <name evidence="1" type="ORF">N8T08_007902</name>
</gene>
<keyword evidence="2" id="KW-1185">Reference proteome</keyword>
<protein>
    <submittedName>
        <fullName evidence="1">Uncharacterized protein</fullName>
    </submittedName>
</protein>
<evidence type="ECO:0000313" key="2">
    <source>
        <dbReference type="Proteomes" id="UP001177260"/>
    </source>
</evidence>
<proteinExistence type="predicted"/>
<organism evidence="1 2">
    <name type="scientific">Aspergillus melleus</name>
    <dbReference type="NCBI Taxonomy" id="138277"/>
    <lineage>
        <taxon>Eukaryota</taxon>
        <taxon>Fungi</taxon>
        <taxon>Dikarya</taxon>
        <taxon>Ascomycota</taxon>
        <taxon>Pezizomycotina</taxon>
        <taxon>Eurotiomycetes</taxon>
        <taxon>Eurotiomycetidae</taxon>
        <taxon>Eurotiales</taxon>
        <taxon>Aspergillaceae</taxon>
        <taxon>Aspergillus</taxon>
        <taxon>Aspergillus subgen. Circumdati</taxon>
    </lineage>
</organism>
<evidence type="ECO:0000313" key="1">
    <source>
        <dbReference type="EMBL" id="KAK1142350.1"/>
    </source>
</evidence>
<reference evidence="1 2" key="1">
    <citation type="journal article" date="2023" name="ACS Omega">
        <title>Identification of the Neoaspergillic Acid Biosynthesis Gene Cluster by Establishing an In Vitro CRISPR-Ribonucleoprotein Genetic System in Aspergillus melleus.</title>
        <authorList>
            <person name="Yuan B."/>
            <person name="Grau M.F."/>
            <person name="Murata R.M."/>
            <person name="Torok T."/>
            <person name="Venkateswaran K."/>
            <person name="Stajich J.E."/>
            <person name="Wang C.C.C."/>
        </authorList>
    </citation>
    <scope>NUCLEOTIDE SEQUENCE [LARGE SCALE GENOMIC DNA]</scope>
    <source>
        <strain evidence="1 2">IMV 1140</strain>
    </source>
</reference>
<dbReference type="Proteomes" id="UP001177260">
    <property type="component" value="Unassembled WGS sequence"/>
</dbReference>